<evidence type="ECO:0000313" key="1">
    <source>
        <dbReference type="EMBL" id="MBX05498.1"/>
    </source>
</evidence>
<sequence length="134" mass="15245">MKIGEICVKKWRKADPGLLLWLHRFSSAVPYTLLSTWASLRNPIIRIEVVVADLMTFTLSALEEDLDPLKGRPISSNSMIGVFLWLVKMEKVAKTYKARFVVNISEQGEDDPLAQNVSCCSLYLSFFFLLFVLT</sequence>
<reference evidence="1" key="1">
    <citation type="submission" date="2018-02" db="EMBL/GenBank/DDBJ databases">
        <title>Rhizophora mucronata_Transcriptome.</title>
        <authorList>
            <person name="Meera S.P."/>
            <person name="Sreeshan A."/>
            <person name="Augustine A."/>
        </authorList>
    </citation>
    <scope>NUCLEOTIDE SEQUENCE</scope>
    <source>
        <tissue evidence="1">Leaf</tissue>
    </source>
</reference>
<dbReference type="AlphaFoldDB" id="A0A2P2KIE6"/>
<accession>A0A2P2KIE6</accession>
<organism evidence="1">
    <name type="scientific">Rhizophora mucronata</name>
    <name type="common">Asiatic mangrove</name>
    <dbReference type="NCBI Taxonomy" id="61149"/>
    <lineage>
        <taxon>Eukaryota</taxon>
        <taxon>Viridiplantae</taxon>
        <taxon>Streptophyta</taxon>
        <taxon>Embryophyta</taxon>
        <taxon>Tracheophyta</taxon>
        <taxon>Spermatophyta</taxon>
        <taxon>Magnoliopsida</taxon>
        <taxon>eudicotyledons</taxon>
        <taxon>Gunneridae</taxon>
        <taxon>Pentapetalae</taxon>
        <taxon>rosids</taxon>
        <taxon>fabids</taxon>
        <taxon>Malpighiales</taxon>
        <taxon>Rhizophoraceae</taxon>
        <taxon>Rhizophora</taxon>
    </lineage>
</organism>
<dbReference type="EMBL" id="GGEC01025014">
    <property type="protein sequence ID" value="MBX05498.1"/>
    <property type="molecule type" value="Transcribed_RNA"/>
</dbReference>
<name>A0A2P2KIE6_RHIMU</name>
<proteinExistence type="predicted"/>
<protein>
    <submittedName>
        <fullName evidence="1">Uncharacterized protein LOC105121156 isoform X1</fullName>
    </submittedName>
</protein>